<evidence type="ECO:0000313" key="3">
    <source>
        <dbReference type="EMBL" id="CAK9441280.1"/>
    </source>
</evidence>
<keyword evidence="4" id="KW-1185">Reference proteome</keyword>
<feature type="region of interest" description="Disordered" evidence="1">
    <location>
        <begin position="622"/>
        <end position="641"/>
    </location>
</feature>
<dbReference type="Gene3D" id="3.40.720.10">
    <property type="entry name" value="Alkaline Phosphatase, subunit A"/>
    <property type="match status" value="1"/>
</dbReference>
<dbReference type="Pfam" id="PF01663">
    <property type="entry name" value="Phosphodiest"/>
    <property type="match status" value="1"/>
</dbReference>
<feature type="compositionally biased region" description="Basic and acidic residues" evidence="1">
    <location>
        <begin position="84"/>
        <end position="95"/>
    </location>
</feature>
<feature type="compositionally biased region" description="Low complexity" evidence="1">
    <location>
        <begin position="660"/>
        <end position="676"/>
    </location>
</feature>
<name>A0ABP0ZUQ0_9ASCO</name>
<dbReference type="PANTHER" id="PTHR10151">
    <property type="entry name" value="ECTONUCLEOTIDE PYROPHOSPHATASE/PHOSPHODIESTERASE"/>
    <property type="match status" value="1"/>
</dbReference>
<keyword evidence="2" id="KW-1133">Transmembrane helix</keyword>
<evidence type="ECO:0000256" key="1">
    <source>
        <dbReference type="SAM" id="MobiDB-lite"/>
    </source>
</evidence>
<dbReference type="GeneID" id="92210345"/>
<feature type="region of interest" description="Disordered" evidence="1">
    <location>
        <begin position="659"/>
        <end position="689"/>
    </location>
</feature>
<dbReference type="Proteomes" id="UP001497383">
    <property type="component" value="Chromosome 6"/>
</dbReference>
<dbReference type="InterPro" id="IPR002591">
    <property type="entry name" value="Phosphodiest/P_Trfase"/>
</dbReference>
<feature type="compositionally biased region" description="Polar residues" evidence="1">
    <location>
        <begin position="625"/>
        <end position="634"/>
    </location>
</feature>
<dbReference type="CDD" id="cd16018">
    <property type="entry name" value="Enpp"/>
    <property type="match status" value="1"/>
</dbReference>
<dbReference type="PANTHER" id="PTHR10151:SF120">
    <property type="entry name" value="BIS(5'-ADENOSYL)-TRIPHOSPHATASE"/>
    <property type="match status" value="1"/>
</dbReference>
<feature type="compositionally biased region" description="Polar residues" evidence="1">
    <location>
        <begin position="677"/>
        <end position="689"/>
    </location>
</feature>
<organism evidence="3 4">
    <name type="scientific">Lodderomyces beijingensis</name>
    <dbReference type="NCBI Taxonomy" id="1775926"/>
    <lineage>
        <taxon>Eukaryota</taxon>
        <taxon>Fungi</taxon>
        <taxon>Dikarya</taxon>
        <taxon>Ascomycota</taxon>
        <taxon>Saccharomycotina</taxon>
        <taxon>Pichiomycetes</taxon>
        <taxon>Debaryomycetaceae</taxon>
        <taxon>Candida/Lodderomyces clade</taxon>
        <taxon>Lodderomyces</taxon>
    </lineage>
</organism>
<dbReference type="EMBL" id="OZ022410">
    <property type="protein sequence ID" value="CAK9441280.1"/>
    <property type="molecule type" value="Genomic_DNA"/>
</dbReference>
<dbReference type="Gene3D" id="3.30.1360.180">
    <property type="match status" value="1"/>
</dbReference>
<evidence type="ECO:0000256" key="2">
    <source>
        <dbReference type="SAM" id="Phobius"/>
    </source>
</evidence>
<sequence>MSFNNGKPYAADVPVTDMDESDEDIIHPNHHDETYNSRAPIRNHENFLRGLDYENDNDGNNARQKHGFISKYFTSVLGGKPNRSNDYELVSHSDSAETPPDQDWRVDDDEYYEPPIDVSEHRLKLLERKVKNRTIIGGVTLAAVAIVFLVLYLTKSNLPINTKGVDGNGGHRMIFTNSTHDFYKTTIVISLDGFHPHYVSPQDTPTLHNMMVNDYGAPYMIPSFPSSTFPNHWTLVTGLYPSEHGIVGNTFWDPKLQKQFINTDPKVGGLDPDFWQGGEPIWQTAKNQGLKSAIHMWPGSEVPHVGPDVDFDKFNGSELLSAKVDRVMGWIDRDISQRPELILTYVPTVDEFGHKFGISGSNLTESLVYVDNFIALMKLELHKRHLDDLVNLIILSDHGMAPTSNDRLLYLDDFVNLNKIEHIDGWPLFGLRPSKDNNVEELYNEIVANFAKLDQELTKNYHIYKMEDIPQRLQFGGQLDAHRFNYRLAPIWIFPDVGYSITTHQQMKDNDFDYKPKGVHGYDNTHLLMRAIFIADGPYFKSRLGNKKVKPFANTEVYNIICDTLDLVPAANNGTLSTQDIFDAHLPEAWSDDLDFPNLPFEVEHIVRNNATYDQLYRKGDRKSLQNAKENPTPSEALKSEASTITQLVTEALPKPSDFQATTETTTAAQQQQQPTGINTSTSVATTTKLPHKGFGEIFNDIMEEIEDGTERIGDWIHDFIDDIF</sequence>
<dbReference type="RefSeq" id="XP_066832087.1">
    <property type="nucleotide sequence ID" value="XM_066975449.1"/>
</dbReference>
<protein>
    <submittedName>
        <fullName evidence="3">Uncharacterized protein</fullName>
    </submittedName>
</protein>
<dbReference type="InterPro" id="IPR017850">
    <property type="entry name" value="Alkaline_phosphatase_core_sf"/>
</dbReference>
<accession>A0ABP0ZUQ0</accession>
<dbReference type="SUPFAM" id="SSF53649">
    <property type="entry name" value="Alkaline phosphatase-like"/>
    <property type="match status" value="1"/>
</dbReference>
<gene>
    <name evidence="3" type="ORF">LODBEIA_P51490</name>
</gene>
<keyword evidence="2" id="KW-0812">Transmembrane</keyword>
<evidence type="ECO:0000313" key="4">
    <source>
        <dbReference type="Proteomes" id="UP001497383"/>
    </source>
</evidence>
<proteinExistence type="predicted"/>
<feature type="transmembrane region" description="Helical" evidence="2">
    <location>
        <begin position="134"/>
        <end position="153"/>
    </location>
</feature>
<reference evidence="3 4" key="1">
    <citation type="submission" date="2024-03" db="EMBL/GenBank/DDBJ databases">
        <authorList>
            <person name="Brejova B."/>
        </authorList>
    </citation>
    <scope>NUCLEOTIDE SEQUENCE [LARGE SCALE GENOMIC DNA]</scope>
    <source>
        <strain evidence="3 4">CBS 14171</strain>
    </source>
</reference>
<feature type="region of interest" description="Disordered" evidence="1">
    <location>
        <begin position="84"/>
        <end position="107"/>
    </location>
</feature>
<keyword evidence="2" id="KW-0472">Membrane</keyword>